<dbReference type="InterPro" id="IPR018510">
    <property type="entry name" value="DAP_epimerase_AS"/>
</dbReference>
<evidence type="ECO:0000313" key="13">
    <source>
        <dbReference type="Proteomes" id="UP000002190"/>
    </source>
</evidence>
<sequence>MKRHPGRLSAIPFPMGQRVSSAIGPARLEWVIHPTAAEAPIFGSARTREALRSNGYTENVKLKFTKMHGAGNDFVVLDGYTQPLDLTTAQVRALANRHFGVGADQLLLVEKPTVEGVDFRYRIFNCDGGEVEHCGNGARCFVKFVRERGLTDQRSVRVQVQKGTITLTMQDNGEVIVDMGTPVFDPELVPFATKGLQGRREGADTLWPLDVNGTTRWMSVVSMGNPHAVQVVDDAEAFPVLVEGPAIERHTRFPQRVNAGFMQIVNRNEIRLRVYERGAGETLACGTGACAAVGAGIRRGLLDSPVLVHTHGGDLTITWDIAQPGAPLLMAGPAATVFEGEIELAEEASGASPDSSQHHSSRAAPVAPSV</sequence>
<evidence type="ECO:0000256" key="9">
    <source>
        <dbReference type="HAMAP-Rule" id="MF_00197"/>
    </source>
</evidence>
<gene>
    <name evidence="9" type="primary">dapF</name>
    <name evidence="12" type="ordered locus">BC1002_0066</name>
</gene>
<comment type="similarity">
    <text evidence="2 9">Belongs to the diaminopimelate epimerase family.</text>
</comment>
<feature type="site" description="Could be important to modulate the pK values of the two catalytic cysteine residues" evidence="9">
    <location>
        <position position="276"/>
    </location>
</feature>
<feature type="binding site" evidence="9">
    <location>
        <position position="225"/>
    </location>
    <ligand>
        <name>substrate</name>
    </ligand>
</feature>
<comment type="function">
    <text evidence="9">Catalyzes the stereoinversion of LL-2,6-diaminopimelate (L,L-DAP) to meso-diaminopimelate (meso-DAP), a precursor of L-lysine and an essential component of the bacterial peptidoglycan.</text>
</comment>
<evidence type="ECO:0000256" key="2">
    <source>
        <dbReference type="ARBA" id="ARBA00010219"/>
    </source>
</evidence>
<feature type="active site" description="Proton acceptor" evidence="9">
    <location>
        <position position="285"/>
    </location>
</feature>
<evidence type="ECO:0000256" key="1">
    <source>
        <dbReference type="ARBA" id="ARBA00005196"/>
    </source>
</evidence>
<dbReference type="NCBIfam" id="TIGR00652">
    <property type="entry name" value="DapF"/>
    <property type="match status" value="1"/>
</dbReference>
<accession>D5W9V5</accession>
<protein>
    <recommendedName>
        <fullName evidence="3 9">Diaminopimelate epimerase</fullName>
        <shortName evidence="9">DAP epimerase</shortName>
        <ecNumber evidence="3 9">5.1.1.7</ecNumber>
    </recommendedName>
    <alternativeName>
        <fullName evidence="9">PLP-independent amino acid racemase</fullName>
    </alternativeName>
</protein>
<name>D5W9V5_PARAM</name>
<feature type="active site" description="Proton donor" evidence="9">
    <location>
        <position position="134"/>
    </location>
</feature>
<dbReference type="AlphaFoldDB" id="D5W9V5"/>
<dbReference type="InterPro" id="IPR001653">
    <property type="entry name" value="DAP_epimerase_DapF"/>
</dbReference>
<feature type="binding site" evidence="9">
    <location>
        <position position="105"/>
    </location>
    <ligand>
        <name>substrate</name>
    </ligand>
</feature>
<comment type="pathway">
    <text evidence="1 9">Amino-acid biosynthesis; L-lysine biosynthesis via DAP pathway; DL-2,6-diaminopimelate from LL-2,6-diaminopimelate: step 1/1.</text>
</comment>
<evidence type="ECO:0000256" key="5">
    <source>
        <dbReference type="ARBA" id="ARBA00022605"/>
    </source>
</evidence>
<evidence type="ECO:0000313" key="12">
    <source>
        <dbReference type="EMBL" id="ADG14177.1"/>
    </source>
</evidence>
<evidence type="ECO:0000256" key="6">
    <source>
        <dbReference type="ARBA" id="ARBA00023154"/>
    </source>
</evidence>
<dbReference type="KEGG" id="bge:BC1002_0066"/>
<keyword evidence="7 9" id="KW-0413">Isomerase</keyword>
<comment type="catalytic activity">
    <reaction evidence="8 9">
        <text>(2S,6S)-2,6-diaminopimelate = meso-2,6-diaminopimelate</text>
        <dbReference type="Rhea" id="RHEA:15393"/>
        <dbReference type="ChEBI" id="CHEBI:57609"/>
        <dbReference type="ChEBI" id="CHEBI:57791"/>
        <dbReference type="EC" id="5.1.1.7"/>
    </reaction>
</comment>
<proteinExistence type="inferred from homology"/>
<dbReference type="GO" id="GO:0008837">
    <property type="term" value="F:diaminopimelate epimerase activity"/>
    <property type="evidence" value="ECO:0007669"/>
    <property type="project" value="UniProtKB-UniRule"/>
</dbReference>
<dbReference type="FunFam" id="3.10.310.10:FF:000001">
    <property type="entry name" value="Diaminopimelate epimerase"/>
    <property type="match status" value="1"/>
</dbReference>
<dbReference type="HOGENOM" id="CLU_053306_1_1_4"/>
<feature type="binding site" evidence="9">
    <location>
        <begin position="276"/>
        <end position="277"/>
    </location>
    <ligand>
        <name>substrate</name>
    </ligand>
</feature>
<dbReference type="STRING" id="640511.BC1002_0066"/>
<keyword evidence="5 9" id="KW-0028">Amino-acid biosynthesis</keyword>
<feature type="binding site" evidence="9">
    <location>
        <begin position="135"/>
        <end position="136"/>
    </location>
    <ligand>
        <name>substrate</name>
    </ligand>
</feature>
<feature type="region of interest" description="Disordered" evidence="11">
    <location>
        <begin position="345"/>
        <end position="370"/>
    </location>
</feature>
<evidence type="ECO:0000256" key="7">
    <source>
        <dbReference type="ARBA" id="ARBA00023235"/>
    </source>
</evidence>
<dbReference type="HAMAP" id="MF_00197">
    <property type="entry name" value="DAP_epimerase"/>
    <property type="match status" value="1"/>
</dbReference>
<evidence type="ECO:0000256" key="3">
    <source>
        <dbReference type="ARBA" id="ARBA00013080"/>
    </source>
</evidence>
<keyword evidence="4 9" id="KW-0963">Cytoplasm</keyword>
<comment type="subunit">
    <text evidence="9">Homodimer.</text>
</comment>
<feature type="binding site" evidence="9">
    <location>
        <begin position="286"/>
        <end position="287"/>
    </location>
    <ligand>
        <name>substrate</name>
    </ligand>
</feature>
<evidence type="ECO:0000256" key="10">
    <source>
        <dbReference type="PROSITE-ProRule" id="PRU10125"/>
    </source>
</evidence>
<dbReference type="EMBL" id="CP002013">
    <property type="protein sequence ID" value="ADG14177.1"/>
    <property type="molecule type" value="Genomic_DNA"/>
</dbReference>
<reference evidence="12 13" key="2">
    <citation type="journal article" date="2012" name="J. Bacteriol.">
        <title>Genome Sequences of Burkholderia sp. Strains CCGE1002 and H160, Isolated from Legume Nodules in Mexico and Brazil.</title>
        <authorList>
            <person name="Ormeno-Orrillo E."/>
            <person name="Rogel M.A."/>
            <person name="Chueire L.M."/>
            <person name="Tiedje J.M."/>
            <person name="Martinez-Romero E."/>
            <person name="Hungria M."/>
        </authorList>
    </citation>
    <scope>NUCLEOTIDE SEQUENCE [LARGE SCALE GENOMIC DNA]</scope>
    <source>
        <strain evidence="12 13">CCGE1002</strain>
    </source>
</reference>
<comment type="subcellular location">
    <subcellularLocation>
        <location evidence="9">Cytoplasm</location>
    </subcellularLocation>
</comment>
<dbReference type="GO" id="GO:0005829">
    <property type="term" value="C:cytosol"/>
    <property type="evidence" value="ECO:0007669"/>
    <property type="project" value="TreeGrafter"/>
</dbReference>
<dbReference type="EC" id="5.1.1.7" evidence="3 9"/>
<reference evidence="12 13" key="1">
    <citation type="submission" date="2010-04" db="EMBL/GenBank/DDBJ databases">
        <title>Complete sequence of chromosome 1 of Burkholderia sp. CCGE1002.</title>
        <authorList>
            <consortium name="US DOE Joint Genome Institute"/>
            <person name="Lucas S."/>
            <person name="Copeland A."/>
            <person name="Lapidus A."/>
            <person name="Cheng J.-F."/>
            <person name="Bruce D."/>
            <person name="Goodwin L."/>
            <person name="Pitluck S."/>
            <person name="Chertkov O."/>
            <person name="Detter J.C."/>
            <person name="Han C."/>
            <person name="Tapia R."/>
            <person name="Land M."/>
            <person name="Hauser L."/>
            <person name="Kyrpides N."/>
            <person name="Ovchinnikova G."/>
            <person name="Martinez-Romero E."/>
            <person name="Hernandez M.A.R."/>
            <person name="Tiedje J.M."/>
            <person name="Woyke T."/>
        </authorList>
    </citation>
    <scope>NUCLEOTIDE SEQUENCE [LARGE SCALE GENOMIC DNA]</scope>
    <source>
        <strain evidence="12 13">CCGE1002</strain>
    </source>
</reference>
<evidence type="ECO:0000256" key="8">
    <source>
        <dbReference type="ARBA" id="ARBA00051712"/>
    </source>
</evidence>
<dbReference type="PANTHER" id="PTHR31689:SF0">
    <property type="entry name" value="DIAMINOPIMELATE EPIMERASE"/>
    <property type="match status" value="1"/>
</dbReference>
<dbReference type="Pfam" id="PF01678">
    <property type="entry name" value="DAP_epimerase"/>
    <property type="match status" value="2"/>
</dbReference>
<dbReference type="Proteomes" id="UP000002190">
    <property type="component" value="Chromosome 1"/>
</dbReference>
<dbReference type="PROSITE" id="PS01326">
    <property type="entry name" value="DAP_EPIMERASE"/>
    <property type="match status" value="1"/>
</dbReference>
<feature type="site" description="Could be important to modulate the pK values of the two catalytic cysteine residues" evidence="9">
    <location>
        <position position="227"/>
    </location>
</feature>
<feature type="binding site" evidence="9">
    <location>
        <position position="72"/>
    </location>
    <ligand>
        <name>substrate</name>
    </ligand>
</feature>
<dbReference type="SUPFAM" id="SSF54506">
    <property type="entry name" value="Diaminopimelate epimerase-like"/>
    <property type="match status" value="1"/>
</dbReference>
<evidence type="ECO:0000256" key="4">
    <source>
        <dbReference type="ARBA" id="ARBA00022490"/>
    </source>
</evidence>
<dbReference type="Gene3D" id="3.10.310.10">
    <property type="entry name" value="Diaminopimelate Epimerase, Chain A, domain 1"/>
    <property type="match status" value="2"/>
</dbReference>
<dbReference type="GO" id="GO:0009089">
    <property type="term" value="P:lysine biosynthetic process via diaminopimelate"/>
    <property type="evidence" value="ECO:0007669"/>
    <property type="project" value="UniProtKB-UniRule"/>
</dbReference>
<keyword evidence="6 9" id="KW-0457">Lysine biosynthesis</keyword>
<organism evidence="12 13">
    <name type="scientific">Paraburkholderia atlantica</name>
    <dbReference type="NCBI Taxonomy" id="2654982"/>
    <lineage>
        <taxon>Bacteria</taxon>
        <taxon>Pseudomonadati</taxon>
        <taxon>Pseudomonadota</taxon>
        <taxon>Betaproteobacteria</taxon>
        <taxon>Burkholderiales</taxon>
        <taxon>Burkholderiaceae</taxon>
        <taxon>Paraburkholderia</taxon>
    </lineage>
</organism>
<feature type="active site" evidence="10">
    <location>
        <position position="134"/>
    </location>
</feature>
<feature type="binding site" evidence="9">
    <location>
        <position position="125"/>
    </location>
    <ligand>
        <name>substrate</name>
    </ligand>
</feature>
<evidence type="ECO:0000256" key="11">
    <source>
        <dbReference type="SAM" id="MobiDB-lite"/>
    </source>
</evidence>
<dbReference type="PANTHER" id="PTHR31689">
    <property type="entry name" value="DIAMINOPIMELATE EPIMERASE, CHLOROPLASTIC"/>
    <property type="match status" value="1"/>
</dbReference>
<dbReference type="eggNOG" id="COG0253">
    <property type="taxonomic scope" value="Bacteria"/>
</dbReference>
<feature type="binding site" evidence="9">
    <location>
        <position position="258"/>
    </location>
    <ligand>
        <name>substrate</name>
    </ligand>
</feature>
<dbReference type="UniPathway" id="UPA00034">
    <property type="reaction ID" value="UER00025"/>
</dbReference>